<evidence type="ECO:0000259" key="1">
    <source>
        <dbReference type="PROSITE" id="PS51192"/>
    </source>
</evidence>
<dbReference type="EMBL" id="JACHON010000004">
    <property type="protein sequence ID" value="MBB6512562.1"/>
    <property type="molecule type" value="Genomic_DNA"/>
</dbReference>
<keyword evidence="3" id="KW-1185">Reference proteome</keyword>
<comment type="caution">
    <text evidence="2">The sequence shown here is derived from an EMBL/GenBank/DDBJ whole genome shotgun (WGS) entry which is preliminary data.</text>
</comment>
<dbReference type="InterPro" id="IPR006935">
    <property type="entry name" value="Helicase/UvrB_N"/>
</dbReference>
<dbReference type="GO" id="GO:0003677">
    <property type="term" value="F:DNA binding"/>
    <property type="evidence" value="ECO:0007669"/>
    <property type="project" value="InterPro"/>
</dbReference>
<sequence length="974" mass="115240">MKILLEQLAEDINLEELPDTWSFHDYVHFSNEKNLFDYQIDAIEKTMKALYYFYQQIEDYEPGEKPFVHERRKKELFQRLTVKNLSPQAFDLKRTKKDSWKYDLYSSYFTPEKDVIKGHHFINRMSYWMATGSGKSLVIIKLFAMLDRLIKNKEIPAHDFLFLAPSEDLINQTKQLVDEFNRKSDNPYIEMINLKEFNDYKTNQRIRLGEIPIFYYRSDLISDEQKESLVDYREYDNNGNWFLFLDEAHKGDKDDSKRQTYYSILSRNGMSFNFSATFTDELDIATTVKDFKLSNFIKSGYGKNMYVTNAQYTSFSKKDDDFTELDKQKIVLKSLLLLAYVKKCYRKIKEIDASMYHSPLMITLVQSVNKVKSDLVLFFRELEKIASNQIDEGIFQVAKEELYKEILQHPNYEFNNGNVAINHDIFAVLQMSDIWQEVFNSKGQGSIEVITSNDKKELAFRLKSSDQTSSPFALIKIGDIGPWIKDHLSGYEFIKSISQKNYFSRLNNSEDINILLGSRAFYEGWDSTRPNILNYINIGASDAAKKYVMQSAGRGVRIEPIESERKRLSHLVLKGVVSEEQYRAVENYANALETLFIFATNKSAIREIVKGIREEGPSQEWKDVKLKRNENLADDMLLIPTYTNQTFTQLPPFRLAKKSFTMLQQYIHSMSNHLLMIKYVLTEDEVNRIRKMVQEPNHVILDEQMLYKDITLLMERLTSHISMKEKVVEGFRMVNEDDIQHYRSLKVEEDSWEDIQQIMNEIETNNSPDYTKEELIEKQKAGEISIEDFAVLFEKSMSPKREAKYRDLHFKSSSHHYYVPYIYSDVEEQSYMKHIIDVESEVTFIKNLEKYLSDDYNAAKELDQWFFSKLDENLDNIFIPYFDNNKWKKFKPDFLFWLKKDNHLKLVFVDPKGQQYSSYQSKVEGYSKLFENQIFQYGDLTVTVDLKLYNQEPITGRYAQYWFREIEDLFQFNK</sequence>
<dbReference type="RefSeq" id="WP_184246020.1">
    <property type="nucleotide sequence ID" value="NZ_BAAACU010000028.1"/>
</dbReference>
<dbReference type="SUPFAM" id="SSF52540">
    <property type="entry name" value="P-loop containing nucleoside triphosphate hydrolases"/>
    <property type="match status" value="1"/>
</dbReference>
<gene>
    <name evidence="2" type="ORF">GGQ92_001348</name>
</gene>
<protein>
    <recommendedName>
        <fullName evidence="1">Helicase ATP-binding domain-containing protein</fullName>
    </recommendedName>
</protein>
<organism evidence="2 3">
    <name type="scientific">Gracilibacillus halotolerans</name>
    <dbReference type="NCBI Taxonomy" id="74386"/>
    <lineage>
        <taxon>Bacteria</taxon>
        <taxon>Bacillati</taxon>
        <taxon>Bacillota</taxon>
        <taxon>Bacilli</taxon>
        <taxon>Bacillales</taxon>
        <taxon>Bacillaceae</taxon>
        <taxon>Gracilibacillus</taxon>
    </lineage>
</organism>
<reference evidence="2 3" key="1">
    <citation type="submission" date="2020-08" db="EMBL/GenBank/DDBJ databases">
        <title>Genomic Encyclopedia of Type Strains, Phase IV (KMG-IV): sequencing the most valuable type-strain genomes for metagenomic binning, comparative biology and taxonomic classification.</title>
        <authorList>
            <person name="Goeker M."/>
        </authorList>
    </citation>
    <scope>NUCLEOTIDE SEQUENCE [LARGE SCALE GENOMIC DNA]</scope>
    <source>
        <strain evidence="2 3">DSM 11805</strain>
    </source>
</reference>
<dbReference type="Pfam" id="PF04851">
    <property type="entry name" value="ResIII"/>
    <property type="match status" value="1"/>
</dbReference>
<proteinExistence type="predicted"/>
<evidence type="ECO:0000313" key="3">
    <source>
        <dbReference type="Proteomes" id="UP000572212"/>
    </source>
</evidence>
<feature type="domain" description="Helicase ATP-binding" evidence="1">
    <location>
        <begin position="116"/>
        <end position="296"/>
    </location>
</feature>
<accession>A0A841RKT4</accession>
<dbReference type="AlphaFoldDB" id="A0A841RKT4"/>
<dbReference type="Gene3D" id="3.40.50.300">
    <property type="entry name" value="P-loop containing nucleotide triphosphate hydrolases"/>
    <property type="match status" value="1"/>
</dbReference>
<dbReference type="PROSITE" id="PS51192">
    <property type="entry name" value="HELICASE_ATP_BIND_1"/>
    <property type="match status" value="1"/>
</dbReference>
<dbReference type="InterPro" id="IPR014001">
    <property type="entry name" value="Helicase_ATP-bd"/>
</dbReference>
<dbReference type="Proteomes" id="UP000572212">
    <property type="component" value="Unassembled WGS sequence"/>
</dbReference>
<dbReference type="GO" id="GO:0005524">
    <property type="term" value="F:ATP binding"/>
    <property type="evidence" value="ECO:0007669"/>
    <property type="project" value="InterPro"/>
</dbReference>
<dbReference type="InterPro" id="IPR027417">
    <property type="entry name" value="P-loop_NTPase"/>
</dbReference>
<evidence type="ECO:0000313" key="2">
    <source>
        <dbReference type="EMBL" id="MBB6512562.1"/>
    </source>
</evidence>
<dbReference type="GO" id="GO:0016787">
    <property type="term" value="F:hydrolase activity"/>
    <property type="evidence" value="ECO:0007669"/>
    <property type="project" value="InterPro"/>
</dbReference>
<name>A0A841RKT4_9BACI</name>